<dbReference type="Proteomes" id="UP000015445">
    <property type="component" value="Unassembled WGS sequence"/>
</dbReference>
<dbReference type="EMBL" id="AOHD02000016">
    <property type="protein sequence ID" value="EQA81916.1"/>
    <property type="molecule type" value="Genomic_DNA"/>
</dbReference>
<gene>
    <name evidence="1" type="ORF">LEP1GSC193_1365</name>
</gene>
<dbReference type="AntiFam" id="ANF00053">
    <property type="entry name" value="Translation of DNA repeat"/>
</dbReference>
<dbReference type="AlphaFoldDB" id="T0G520"/>
<comment type="caution">
    <text evidence="1">The sequence shown here is derived from an EMBL/GenBank/DDBJ whole genome shotgun (WGS) entry which is preliminary data.</text>
</comment>
<proteinExistence type="predicted"/>
<evidence type="ECO:0000313" key="2">
    <source>
        <dbReference type="Proteomes" id="UP000015445"/>
    </source>
</evidence>
<reference evidence="1" key="1">
    <citation type="submission" date="2013-05" db="EMBL/GenBank/DDBJ databases">
        <authorList>
            <person name="Harkins D.M."/>
            <person name="Durkin A.S."/>
            <person name="Brinkac L.M."/>
            <person name="Haft D.H."/>
            <person name="Selengut J.D."/>
            <person name="Sanka R."/>
            <person name="DePew J."/>
            <person name="Purushe J."/>
            <person name="Galloway R.L."/>
            <person name="Vinetz J.M."/>
            <person name="Sutton G.G."/>
            <person name="Nierman W.C."/>
            <person name="Fouts D.E."/>
        </authorList>
    </citation>
    <scope>NUCLEOTIDE SEQUENCE [LARGE SCALE GENOMIC DNA]</scope>
    <source>
        <strain evidence="1">80-412</strain>
    </source>
</reference>
<name>T0G520_9LEPT</name>
<organism evidence="1 2">
    <name type="scientific">Leptospira alstonii serovar Pingchang str. 80-412</name>
    <dbReference type="NCBI Taxonomy" id="1218564"/>
    <lineage>
        <taxon>Bacteria</taxon>
        <taxon>Pseudomonadati</taxon>
        <taxon>Spirochaetota</taxon>
        <taxon>Spirochaetia</taxon>
        <taxon>Leptospirales</taxon>
        <taxon>Leptospiraceae</taxon>
        <taxon>Leptospira</taxon>
    </lineage>
</organism>
<evidence type="ECO:0000313" key="1">
    <source>
        <dbReference type="EMBL" id="EQA81916.1"/>
    </source>
</evidence>
<sequence>MHNVKKRKIELLKNSVVEFNKTASTVNFNETETDGKLIFRATLLFVCAVESLCKTGNETTLAKRLANYDDKVAYLIFFVRQI</sequence>
<protein>
    <submittedName>
        <fullName evidence="1">Uncharacterized protein</fullName>
    </submittedName>
</protein>
<keyword evidence="2" id="KW-1185">Reference proteome</keyword>
<accession>T0G520</accession>